<dbReference type="GO" id="GO:0042254">
    <property type="term" value="P:ribosome biogenesis"/>
    <property type="evidence" value="ECO:0007669"/>
    <property type="project" value="UniProtKB-KW"/>
</dbReference>
<feature type="domain" description="G" evidence="6">
    <location>
        <begin position="9"/>
        <end position="123"/>
    </location>
</feature>
<keyword evidence="4 5" id="KW-0677">Repeat</keyword>
<proteinExistence type="inferred from homology"/>
<evidence type="ECO:0000256" key="1">
    <source>
        <dbReference type="ARBA" id="ARBA00008279"/>
    </source>
</evidence>
<dbReference type="InterPro" id="IPR027417">
    <property type="entry name" value="P-loop_NTPase"/>
</dbReference>
<dbReference type="GO" id="GO:0005525">
    <property type="term" value="F:GTP binding"/>
    <property type="evidence" value="ECO:0007669"/>
    <property type="project" value="UniProtKB-KW"/>
</dbReference>
<evidence type="ECO:0000259" key="6">
    <source>
        <dbReference type="Pfam" id="PF01926"/>
    </source>
</evidence>
<dbReference type="Gene3D" id="3.40.50.300">
    <property type="entry name" value="P-loop containing nucleotide triphosphate hydrolases"/>
    <property type="match status" value="2"/>
</dbReference>
<dbReference type="PANTHER" id="PTHR43834">
    <property type="entry name" value="GTPASE DER"/>
    <property type="match status" value="1"/>
</dbReference>
<evidence type="ECO:0000256" key="2">
    <source>
        <dbReference type="ARBA" id="ARBA00020953"/>
    </source>
</evidence>
<evidence type="ECO:0000256" key="3">
    <source>
        <dbReference type="ARBA" id="ARBA00022517"/>
    </source>
</evidence>
<evidence type="ECO:0000256" key="4">
    <source>
        <dbReference type="ARBA" id="ARBA00022737"/>
    </source>
</evidence>
<evidence type="ECO:0000256" key="5">
    <source>
        <dbReference type="RuleBase" id="RU004481"/>
    </source>
</evidence>
<dbReference type="InterPro" id="IPR006073">
    <property type="entry name" value="GTP-bd"/>
</dbReference>
<dbReference type="AlphaFoldDB" id="A0A519BL46"/>
<dbReference type="Pfam" id="PF01926">
    <property type="entry name" value="MMR_HSR1"/>
    <property type="match status" value="2"/>
</dbReference>
<reference evidence="7 8" key="1">
    <citation type="journal article" date="2019" name="ISME J.">
        <title>Insights into ecological role of a new deltaproteobacterial order Candidatus Acidulodesulfobacterales by metagenomics and metatranscriptomics.</title>
        <authorList>
            <person name="Tan S."/>
            <person name="Liu J."/>
            <person name="Fang Y."/>
            <person name="Hedlund B.P."/>
            <person name="Lian Z.H."/>
            <person name="Huang L.Y."/>
            <person name="Li J.T."/>
            <person name="Huang L.N."/>
            <person name="Li W.J."/>
            <person name="Jiang H.C."/>
            <person name="Dong H.L."/>
            <person name="Shu W.S."/>
        </authorList>
    </citation>
    <scope>NUCLEOTIDE SEQUENCE [LARGE SCALE GENOMIC DNA]</scope>
    <source>
        <strain evidence="7">AP1</strain>
    </source>
</reference>
<dbReference type="NCBIfam" id="TIGR03594">
    <property type="entry name" value="GTPase_EngA"/>
    <property type="match status" value="1"/>
</dbReference>
<dbReference type="NCBIfam" id="TIGR00231">
    <property type="entry name" value="small_GTP"/>
    <property type="match status" value="2"/>
</dbReference>
<dbReference type="Proteomes" id="UP000319296">
    <property type="component" value="Unassembled WGS sequence"/>
</dbReference>
<name>A0A519BL46_9DELT</name>
<protein>
    <recommendedName>
        <fullName evidence="2 5">GTPase Der</fullName>
    </recommendedName>
</protein>
<keyword evidence="3" id="KW-0690">Ribosome biogenesis</keyword>
<accession>A0A519BL46</accession>
<dbReference type="InterPro" id="IPR016484">
    <property type="entry name" value="GTPase_Der"/>
</dbReference>
<dbReference type="InterPro" id="IPR005225">
    <property type="entry name" value="Small_GTP-bd"/>
</dbReference>
<dbReference type="EMBL" id="SGBB01000017">
    <property type="protein sequence ID" value="RZD17956.1"/>
    <property type="molecule type" value="Genomic_DNA"/>
</dbReference>
<dbReference type="PANTHER" id="PTHR43834:SF2">
    <property type="entry name" value="GTPASE DER"/>
    <property type="match status" value="1"/>
</dbReference>
<feature type="domain" description="G" evidence="6">
    <location>
        <begin position="185"/>
        <end position="302"/>
    </location>
</feature>
<keyword evidence="5" id="KW-0342">GTP-binding</keyword>
<comment type="similarity">
    <text evidence="1 5">Belongs to the TRAFAC class TrmE-Era-EngA-EngB-Septin-like GTPase superfamily. EngA (Der) GTPase family.</text>
</comment>
<comment type="caution">
    <text evidence="7">The sequence shown here is derived from an EMBL/GenBank/DDBJ whole genome shotgun (WGS) entry which is preliminary data.</text>
</comment>
<dbReference type="PIRSF" id="PIRSF006485">
    <property type="entry name" value="GTP-binding_EngA"/>
    <property type="match status" value="1"/>
</dbReference>
<evidence type="ECO:0000313" key="7">
    <source>
        <dbReference type="EMBL" id="RZD17956.1"/>
    </source>
</evidence>
<evidence type="ECO:0000313" key="8">
    <source>
        <dbReference type="Proteomes" id="UP000319296"/>
    </source>
</evidence>
<organism evidence="7 8">
    <name type="scientific">Candidatus Acididesulfobacter diazotrophicus</name>
    <dbReference type="NCBI Taxonomy" id="2597226"/>
    <lineage>
        <taxon>Bacteria</taxon>
        <taxon>Deltaproteobacteria</taxon>
        <taxon>Candidatus Acidulodesulfobacterales</taxon>
        <taxon>Candidatus Acididesulfobacter</taxon>
    </lineage>
</organism>
<keyword evidence="5" id="KW-0547">Nucleotide-binding</keyword>
<dbReference type="PRINTS" id="PR00326">
    <property type="entry name" value="GTP1OBG"/>
</dbReference>
<dbReference type="SUPFAM" id="SSF52540">
    <property type="entry name" value="P-loop containing nucleoside triphosphate hydrolases"/>
    <property type="match status" value="2"/>
</dbReference>
<gene>
    <name evidence="7" type="ORF">EVG15_08295</name>
</gene>
<comment type="function">
    <text evidence="5">GTPase that plays an essential role in the late steps of ribosome biogenesis.</text>
</comment>
<sequence>MNKNKFMTMLIGRPNVGKSSIFNKLIGSKTAHTSDIAGTTIDVNTKEILYMETGFLLADSGGFNLKPANEIEKQIKNMVFKYAEKIDLFLLTVDYKTGLVPEDIDIYRNFIKYGAKIFLLINKVDSIKNIGNALSEFGKIGIENKFTLSAENSIGIDEILESIVQEIKSSNIKFKKNKNSEETIKIAIVGKPNSGKSTYVNTVLKDNLIQTDDKPGTTRDSIDSVFNYKGKKIILIDTAGIRKKSKLDFNSVNFQKQTISSIQRADIVCVFIDIQNGLTHDDLSLLKLVTVEKKQFLIAFTKWDVVIKIGSEADKIQDIKNEIELNLKEFADSHYLFISSKENKNIYKIIDICIEIYGSKNTKIKTSEINEFVSIQKNTLLKGNIFKHIAYGVQKNTDEIFMPTFIFFTDNKGKIFSMKDIKFIRNSIKTYFKIKSNVEVLIEYKNYKK</sequence>